<evidence type="ECO:0000259" key="7">
    <source>
        <dbReference type="Pfam" id="PF00551"/>
    </source>
</evidence>
<dbReference type="STRING" id="560819.SAMN05428998_14913"/>
<dbReference type="GO" id="GO:0006189">
    <property type="term" value="P:'de novo' IMP biosynthetic process"/>
    <property type="evidence" value="ECO:0007669"/>
    <property type="project" value="UniProtKB-UniRule"/>
</dbReference>
<keyword evidence="9" id="KW-1185">Reference proteome</keyword>
<evidence type="ECO:0000256" key="1">
    <source>
        <dbReference type="ARBA" id="ARBA00005054"/>
    </source>
</evidence>
<evidence type="ECO:0000256" key="3">
    <source>
        <dbReference type="ARBA" id="ARBA00022755"/>
    </source>
</evidence>
<dbReference type="Proteomes" id="UP000192917">
    <property type="component" value="Unassembled WGS sequence"/>
</dbReference>
<dbReference type="InterPro" id="IPR036477">
    <property type="entry name" value="Formyl_transf_N_sf"/>
</dbReference>
<feature type="binding site" evidence="6">
    <location>
        <begin position="14"/>
        <end position="16"/>
    </location>
    <ligand>
        <name>N(1)-(5-phospho-beta-D-ribosyl)glycinamide</name>
        <dbReference type="ChEBI" id="CHEBI:143788"/>
    </ligand>
</feature>
<dbReference type="GO" id="GO:0004644">
    <property type="term" value="F:phosphoribosylglycinamide formyltransferase activity"/>
    <property type="evidence" value="ECO:0007669"/>
    <property type="project" value="UniProtKB-UniRule"/>
</dbReference>
<proteinExistence type="inferred from homology"/>
<dbReference type="NCBIfam" id="TIGR00639">
    <property type="entry name" value="PurN"/>
    <property type="match status" value="1"/>
</dbReference>
<accession>A0A1Y6CYJ3</accession>
<evidence type="ECO:0000256" key="5">
    <source>
        <dbReference type="ARBA" id="ARBA00047664"/>
    </source>
</evidence>
<comment type="pathway">
    <text evidence="1 6">Purine metabolism; IMP biosynthesis via de novo pathway; N(2)-formyl-N(1)-(5-phospho-D-ribosyl)glycinamide from N(1)-(5-phospho-D-ribosyl)glycinamide (10-formyl THF route): step 1/1.</text>
</comment>
<feature type="active site" description="Proton donor" evidence="6">
    <location>
        <position position="111"/>
    </location>
</feature>
<evidence type="ECO:0000313" key="9">
    <source>
        <dbReference type="Proteomes" id="UP000192917"/>
    </source>
</evidence>
<feature type="binding site" evidence="6">
    <location>
        <position position="67"/>
    </location>
    <ligand>
        <name>(6R)-10-formyltetrahydrofolate</name>
        <dbReference type="ChEBI" id="CHEBI:195366"/>
    </ligand>
</feature>
<organism evidence="8 9">
    <name type="scientific">Tistlia consotensis USBA 355</name>
    <dbReference type="NCBI Taxonomy" id="560819"/>
    <lineage>
        <taxon>Bacteria</taxon>
        <taxon>Pseudomonadati</taxon>
        <taxon>Pseudomonadota</taxon>
        <taxon>Alphaproteobacteria</taxon>
        <taxon>Rhodospirillales</taxon>
        <taxon>Rhodovibrionaceae</taxon>
        <taxon>Tistlia</taxon>
    </lineage>
</organism>
<dbReference type="InterPro" id="IPR001555">
    <property type="entry name" value="GART_AS"/>
</dbReference>
<dbReference type="Gene3D" id="3.40.50.170">
    <property type="entry name" value="Formyl transferase, N-terminal domain"/>
    <property type="match status" value="1"/>
</dbReference>
<dbReference type="HAMAP" id="MF_01930">
    <property type="entry name" value="PurN"/>
    <property type="match status" value="1"/>
</dbReference>
<dbReference type="PANTHER" id="PTHR43369:SF2">
    <property type="entry name" value="PHOSPHORIBOSYLGLYCINAMIDE FORMYLTRANSFERASE"/>
    <property type="match status" value="1"/>
</dbReference>
<keyword evidence="3 6" id="KW-0658">Purine biosynthesis</keyword>
<name>A0A1Y6CYJ3_9PROT</name>
<gene>
    <name evidence="6" type="primary">purN</name>
    <name evidence="8" type="ORF">SAMN05428998_14913</name>
</gene>
<comment type="catalytic activity">
    <reaction evidence="5 6">
        <text>N(1)-(5-phospho-beta-D-ribosyl)glycinamide + (6R)-10-formyltetrahydrofolate = N(2)-formyl-N(1)-(5-phospho-beta-D-ribosyl)glycinamide + (6S)-5,6,7,8-tetrahydrofolate + H(+)</text>
        <dbReference type="Rhea" id="RHEA:15053"/>
        <dbReference type="ChEBI" id="CHEBI:15378"/>
        <dbReference type="ChEBI" id="CHEBI:57453"/>
        <dbReference type="ChEBI" id="CHEBI:143788"/>
        <dbReference type="ChEBI" id="CHEBI:147286"/>
        <dbReference type="ChEBI" id="CHEBI:195366"/>
        <dbReference type="EC" id="2.1.2.2"/>
    </reaction>
</comment>
<dbReference type="SUPFAM" id="SSF53328">
    <property type="entry name" value="Formyltransferase"/>
    <property type="match status" value="1"/>
</dbReference>
<feature type="site" description="Raises pKa of active site His" evidence="6">
    <location>
        <position position="147"/>
    </location>
</feature>
<dbReference type="InterPro" id="IPR002376">
    <property type="entry name" value="Formyl_transf_N"/>
</dbReference>
<dbReference type="GO" id="GO:0005829">
    <property type="term" value="C:cytosol"/>
    <property type="evidence" value="ECO:0007669"/>
    <property type="project" value="TreeGrafter"/>
</dbReference>
<dbReference type="RefSeq" id="WP_085127104.1">
    <property type="nucleotide sequence ID" value="NZ_FWZX01000049.1"/>
</dbReference>
<evidence type="ECO:0000256" key="2">
    <source>
        <dbReference type="ARBA" id="ARBA00022679"/>
    </source>
</evidence>
<dbReference type="InterPro" id="IPR004607">
    <property type="entry name" value="GART"/>
</dbReference>
<evidence type="ECO:0000256" key="6">
    <source>
        <dbReference type="HAMAP-Rule" id="MF_01930"/>
    </source>
</evidence>
<dbReference type="PROSITE" id="PS00373">
    <property type="entry name" value="GART"/>
    <property type="match status" value="1"/>
</dbReference>
<dbReference type="UniPathway" id="UPA00074">
    <property type="reaction ID" value="UER00126"/>
</dbReference>
<dbReference type="AlphaFoldDB" id="A0A1Y6CYJ3"/>
<dbReference type="EC" id="2.1.2.2" evidence="6"/>
<keyword evidence="2 6" id="KW-0808">Transferase</keyword>
<evidence type="ECO:0000313" key="8">
    <source>
        <dbReference type="EMBL" id="SMF83284.1"/>
    </source>
</evidence>
<feature type="domain" description="Formyl transferase N-terminal" evidence="7">
    <location>
        <begin position="5"/>
        <end position="183"/>
    </location>
</feature>
<dbReference type="PANTHER" id="PTHR43369">
    <property type="entry name" value="PHOSPHORIBOSYLGLYCINAMIDE FORMYLTRANSFERASE"/>
    <property type="match status" value="1"/>
</dbReference>
<reference evidence="8 9" key="1">
    <citation type="submission" date="2017-04" db="EMBL/GenBank/DDBJ databases">
        <authorList>
            <person name="Afonso C.L."/>
            <person name="Miller P.J."/>
            <person name="Scott M.A."/>
            <person name="Spackman E."/>
            <person name="Goraichik I."/>
            <person name="Dimitrov K.M."/>
            <person name="Suarez D.L."/>
            <person name="Swayne D.E."/>
        </authorList>
    </citation>
    <scope>NUCLEOTIDE SEQUENCE [LARGE SCALE GENOMIC DNA]</scope>
    <source>
        <strain evidence="8 9">USBA 355</strain>
    </source>
</reference>
<evidence type="ECO:0000256" key="4">
    <source>
        <dbReference type="ARBA" id="ARBA00038440"/>
    </source>
</evidence>
<comment type="function">
    <text evidence="6">Catalyzes the transfer of a formyl group from 10-formyltetrahydrofolate to 5-phospho-ribosyl-glycinamide (GAR), producing 5-phospho-ribosyl-N-formylglycinamide (FGAR) and tetrahydrofolate.</text>
</comment>
<comment type="similarity">
    <text evidence="4 6">Belongs to the GART family.</text>
</comment>
<dbReference type="Pfam" id="PF00551">
    <property type="entry name" value="Formyl_trans_N"/>
    <property type="match status" value="1"/>
</dbReference>
<dbReference type="EMBL" id="FWZX01000049">
    <property type="protein sequence ID" value="SMF83284.1"/>
    <property type="molecule type" value="Genomic_DNA"/>
</dbReference>
<protein>
    <recommendedName>
        <fullName evidence="6">Phosphoribosylglycinamide formyltransferase</fullName>
        <ecNumber evidence="6">2.1.2.2</ecNumber>
    </recommendedName>
    <alternativeName>
        <fullName evidence="6">5'-phosphoribosylglycinamide transformylase</fullName>
    </alternativeName>
    <alternativeName>
        <fullName evidence="6">GAR transformylase</fullName>
        <shortName evidence="6">GART</shortName>
    </alternativeName>
</protein>
<feature type="binding site" evidence="6">
    <location>
        <position position="109"/>
    </location>
    <ligand>
        <name>(6R)-10-formyltetrahydrofolate</name>
        <dbReference type="ChEBI" id="CHEBI:195366"/>
    </ligand>
</feature>
<sequence length="218" mass="23334">MSRTRVGVMISGRGSNLQALLDAAARPDYPAEIALVLSNVAGVQGLARAKAAGVPTAVVPHRDFADRESFEREVTARLEAAGCTLVAQAGFMRVVTPWFVAHWRDRLINIHPSLLPAFPGLHTHERALQAGVRLHGCTVHFVRDEVDQGPIIGQAAVPVLPGDHPDDLSARVLTAEHLLYPRCLTLVAAGRTRIEAERVIHDAGAAPDARLIVPGESA</sequence>
<comment type="caution">
    <text evidence="6">Lacks conserved residue(s) required for the propagation of feature annotation.</text>
</comment>
<dbReference type="CDD" id="cd08645">
    <property type="entry name" value="FMT_core_GART"/>
    <property type="match status" value="1"/>
</dbReference>